<dbReference type="EMBL" id="JBFCZG010000002">
    <property type="protein sequence ID" value="KAL3425395.1"/>
    <property type="molecule type" value="Genomic_DNA"/>
</dbReference>
<keyword evidence="3" id="KW-0479">Metal-binding</keyword>
<evidence type="ECO:0000313" key="7">
    <source>
        <dbReference type="EMBL" id="KAL3425395.1"/>
    </source>
</evidence>
<dbReference type="Proteomes" id="UP001629113">
    <property type="component" value="Unassembled WGS sequence"/>
</dbReference>
<dbReference type="PANTHER" id="PTHR12318:SF0">
    <property type="entry name" value="ACYL-COENZYME A DIPHOSPHATASE NUDT19"/>
    <property type="match status" value="1"/>
</dbReference>
<keyword evidence="8" id="KW-1185">Reference proteome</keyword>
<evidence type="ECO:0000256" key="3">
    <source>
        <dbReference type="ARBA" id="ARBA00022723"/>
    </source>
</evidence>
<gene>
    <name evidence="7" type="ORF">PVAG01_02186</name>
</gene>
<reference evidence="7 8" key="1">
    <citation type="submission" date="2024-06" db="EMBL/GenBank/DDBJ databases">
        <title>Complete genome of Phlyctema vagabunda strain 19-DSS-EL-015.</title>
        <authorList>
            <person name="Fiorenzani C."/>
        </authorList>
    </citation>
    <scope>NUCLEOTIDE SEQUENCE [LARGE SCALE GENOMIC DNA]</scope>
    <source>
        <strain evidence="7 8">19-DSS-EL-015</strain>
    </source>
</reference>
<keyword evidence="6" id="KW-0464">Manganese</keyword>
<evidence type="ECO:0000256" key="2">
    <source>
        <dbReference type="ARBA" id="ARBA00001946"/>
    </source>
</evidence>
<sequence length="259" mass="28828">MGAIRECFEESGILLAKKKESEALLEISKDERDEARKAIHGGKMRFGDWIHEKGGLVDSDSLIPFTRWITPTNVPKRFTTQMYIYFLPLQQESLSGVPLHSETQIPVPTSDGGIEHTAAVFASCAHWLRLARQNEIVLFPPQFYLMHLLSAFLTPLSSPSSNELQRQRDAVLGFLERDDGSGVSWREKVMSPTAIAGKSRDGRAILGLDKPGPELKGSTRAGDPARVVLVNFGKQGPRDVEVRYKDEVLREARDSASKL</sequence>
<evidence type="ECO:0000256" key="6">
    <source>
        <dbReference type="ARBA" id="ARBA00023211"/>
    </source>
</evidence>
<evidence type="ECO:0000256" key="5">
    <source>
        <dbReference type="ARBA" id="ARBA00022842"/>
    </source>
</evidence>
<protein>
    <submittedName>
        <fullName evidence="7">NUDIX domain-containing protein</fullName>
    </submittedName>
</protein>
<comment type="cofactor">
    <cofactor evidence="1">
        <name>Mn(2+)</name>
        <dbReference type="ChEBI" id="CHEBI:29035"/>
    </cofactor>
</comment>
<evidence type="ECO:0000256" key="1">
    <source>
        <dbReference type="ARBA" id="ARBA00001936"/>
    </source>
</evidence>
<comment type="caution">
    <text evidence="7">The sequence shown here is derived from an EMBL/GenBank/DDBJ whole genome shotgun (WGS) entry which is preliminary data.</text>
</comment>
<evidence type="ECO:0000256" key="4">
    <source>
        <dbReference type="ARBA" id="ARBA00022801"/>
    </source>
</evidence>
<dbReference type="PANTHER" id="PTHR12318">
    <property type="entry name" value="TESTOSTERONE-REGULATED PROTEIN RP2"/>
    <property type="match status" value="1"/>
</dbReference>
<dbReference type="InterPro" id="IPR039121">
    <property type="entry name" value="NUDT19"/>
</dbReference>
<accession>A0ABR4PPT8</accession>
<comment type="cofactor">
    <cofactor evidence="2">
        <name>Mg(2+)</name>
        <dbReference type="ChEBI" id="CHEBI:18420"/>
    </cofactor>
</comment>
<keyword evidence="4" id="KW-0378">Hydrolase</keyword>
<organism evidence="7 8">
    <name type="scientific">Phlyctema vagabunda</name>
    <dbReference type="NCBI Taxonomy" id="108571"/>
    <lineage>
        <taxon>Eukaryota</taxon>
        <taxon>Fungi</taxon>
        <taxon>Dikarya</taxon>
        <taxon>Ascomycota</taxon>
        <taxon>Pezizomycotina</taxon>
        <taxon>Leotiomycetes</taxon>
        <taxon>Helotiales</taxon>
        <taxon>Dermateaceae</taxon>
        <taxon>Phlyctema</taxon>
    </lineage>
</organism>
<dbReference type="Gene3D" id="3.90.79.10">
    <property type="entry name" value="Nucleoside Triphosphate Pyrophosphohydrolase"/>
    <property type="match status" value="1"/>
</dbReference>
<name>A0ABR4PPT8_9HELO</name>
<proteinExistence type="predicted"/>
<keyword evidence="5" id="KW-0460">Magnesium</keyword>
<evidence type="ECO:0000313" key="8">
    <source>
        <dbReference type="Proteomes" id="UP001629113"/>
    </source>
</evidence>